<protein>
    <submittedName>
        <fullName evidence="3 4">Uncharacterized protein</fullName>
    </submittedName>
</protein>
<proteinExistence type="predicted"/>
<dbReference type="WBParaSite" id="MBELARI_LOCUS8983">
    <property type="protein sequence ID" value="MBELARI_LOCUS8983"/>
    <property type="gene ID" value="MBELARI_LOCUS8983"/>
</dbReference>
<dbReference type="WBParaSite" id="MBELARI_LOCUS9004">
    <property type="protein sequence ID" value="MBELARI_LOCUS9004"/>
    <property type="gene ID" value="MBELARI_LOCUS9004"/>
</dbReference>
<keyword evidence="1" id="KW-0732">Signal</keyword>
<feature type="signal peptide" evidence="1">
    <location>
        <begin position="1"/>
        <end position="19"/>
    </location>
</feature>
<sequence>MLLRIFLLVLIICSIFVQCELDWQTETEVSENEVADPVLYHPKMNVYANNLFWENSEEVEPIPMNTKGFLFNNKT</sequence>
<evidence type="ECO:0000313" key="2">
    <source>
        <dbReference type="Proteomes" id="UP000887575"/>
    </source>
</evidence>
<name>A0AAF3FP50_9BILA</name>
<evidence type="ECO:0000256" key="1">
    <source>
        <dbReference type="SAM" id="SignalP"/>
    </source>
</evidence>
<dbReference type="Proteomes" id="UP000887575">
    <property type="component" value="Unassembled WGS sequence"/>
</dbReference>
<dbReference type="AlphaFoldDB" id="A0AAF3FP50"/>
<evidence type="ECO:0000313" key="4">
    <source>
        <dbReference type="WBParaSite" id="MBELARI_LOCUS9004"/>
    </source>
</evidence>
<keyword evidence="2" id="KW-1185">Reference proteome</keyword>
<accession>A0AAF3FP50</accession>
<reference evidence="3 4" key="1">
    <citation type="submission" date="2024-02" db="UniProtKB">
        <authorList>
            <consortium name="WormBaseParasite"/>
        </authorList>
    </citation>
    <scope>IDENTIFICATION</scope>
</reference>
<evidence type="ECO:0000313" key="3">
    <source>
        <dbReference type="WBParaSite" id="MBELARI_LOCUS8983"/>
    </source>
</evidence>
<organism evidence="2 3">
    <name type="scientific">Mesorhabditis belari</name>
    <dbReference type="NCBI Taxonomy" id="2138241"/>
    <lineage>
        <taxon>Eukaryota</taxon>
        <taxon>Metazoa</taxon>
        <taxon>Ecdysozoa</taxon>
        <taxon>Nematoda</taxon>
        <taxon>Chromadorea</taxon>
        <taxon>Rhabditida</taxon>
        <taxon>Rhabditina</taxon>
        <taxon>Rhabditomorpha</taxon>
        <taxon>Rhabditoidea</taxon>
        <taxon>Rhabditidae</taxon>
        <taxon>Mesorhabditinae</taxon>
        <taxon>Mesorhabditis</taxon>
    </lineage>
</organism>
<feature type="chain" id="PRO_5041856442" evidence="1">
    <location>
        <begin position="20"/>
        <end position="75"/>
    </location>
</feature>